<dbReference type="AlphaFoldDB" id="A0A0N4ZW29"/>
<accession>A0A0N4ZW29</accession>
<sequence length="651" mass="77661">MFLFFIINELASSNYANQTIRNYKKVIRILKEDIKPQECEMKKYDIKSNYYEFGHPYVNEKCKKTFRNKYYKFKDGVLNYKKHLDGIECLYRCNFQQGDQELYTGPWLDITNAKPECDTIEIRCHHVNKKNIVFSDLILQVFKKKHFSKVPPNFLVNSYPINQINNKYNVHIIVLDSISQYNAQRGFPKTIKYLNNYYDAINFKYLNKVGPISLQNAHGFLVNRLAMPLYNFKNLETTQSDYSKMGRNFCNDYLDDQPYIAKYYRKLNYTVMLAEDSKKNVFAWPNCKGFKYNVAHHTARTYVMRLFDSRFNFNGQYLKTFESKCIKNHEYQFKYLSSFMNTYKDTRIFTKTWITHMSHDNLTGHFKYDGYLLEYFKKNKDLFDNGFLIFMADHGFKMGDYRHTDDGNYEDNNPFLFISVPKKLRDKDSEVMENLKYNSEKHVSHFDIYATLFDIATEGSRQDFKNMNPFDLNTIIKNDRIKGLSLLRKIKKKRTCLDMKISSQFCLCREKFYEYNGSTLRKIKNRNNDQPKNDPNVIVNVIKKNFVKVINKILEEGKFMKICAKLTVKKDGLFRMKYMISETNKLIFLVRQEMNPKGIFEAYFNEDGKLDSMLIVRIDKYTPYSEVCLRGDYRRQFCYCKSLFKKGEKGI</sequence>
<dbReference type="Pfam" id="PF02995">
    <property type="entry name" value="DUF229"/>
    <property type="match status" value="1"/>
</dbReference>
<dbReference type="SUPFAM" id="SSF53649">
    <property type="entry name" value="Alkaline phosphatase-like"/>
    <property type="match status" value="1"/>
</dbReference>
<dbReference type="WBParaSite" id="PTRK_0001280900.1">
    <property type="protein sequence ID" value="PTRK_0001280900.1"/>
    <property type="gene ID" value="PTRK_0001280900"/>
</dbReference>
<dbReference type="GO" id="GO:0005615">
    <property type="term" value="C:extracellular space"/>
    <property type="evidence" value="ECO:0007669"/>
    <property type="project" value="TreeGrafter"/>
</dbReference>
<dbReference type="CDD" id="cd16021">
    <property type="entry name" value="ALP_like"/>
    <property type="match status" value="1"/>
</dbReference>
<dbReference type="InterPro" id="IPR017850">
    <property type="entry name" value="Alkaline_phosphatase_core_sf"/>
</dbReference>
<proteinExistence type="predicted"/>
<protein>
    <submittedName>
        <fullName evidence="2">Sulfatase domain-containing protein</fullName>
    </submittedName>
</protein>
<reference evidence="2" key="1">
    <citation type="submission" date="2017-02" db="UniProtKB">
        <authorList>
            <consortium name="WormBaseParasite"/>
        </authorList>
    </citation>
    <scope>IDENTIFICATION</scope>
</reference>
<keyword evidence="1" id="KW-1185">Reference proteome</keyword>
<dbReference type="STRING" id="131310.A0A0N4ZW29"/>
<dbReference type="PANTHER" id="PTHR10974">
    <property type="entry name" value="FI08016P-RELATED"/>
    <property type="match status" value="1"/>
</dbReference>
<organism evidence="1 2">
    <name type="scientific">Parastrongyloides trichosuri</name>
    <name type="common">Possum-specific nematode worm</name>
    <dbReference type="NCBI Taxonomy" id="131310"/>
    <lineage>
        <taxon>Eukaryota</taxon>
        <taxon>Metazoa</taxon>
        <taxon>Ecdysozoa</taxon>
        <taxon>Nematoda</taxon>
        <taxon>Chromadorea</taxon>
        <taxon>Rhabditida</taxon>
        <taxon>Tylenchina</taxon>
        <taxon>Panagrolaimomorpha</taxon>
        <taxon>Strongyloidoidea</taxon>
        <taxon>Strongyloididae</taxon>
        <taxon>Parastrongyloides</taxon>
    </lineage>
</organism>
<name>A0A0N4ZW29_PARTI</name>
<evidence type="ECO:0000313" key="2">
    <source>
        <dbReference type="WBParaSite" id="PTRK_0001280900.1"/>
    </source>
</evidence>
<dbReference type="PANTHER" id="PTHR10974:SF75">
    <property type="entry name" value="SULFATASE DOMAIN-CONTAINING PROTEIN"/>
    <property type="match status" value="1"/>
</dbReference>
<dbReference type="Proteomes" id="UP000038045">
    <property type="component" value="Unplaced"/>
</dbReference>
<dbReference type="InterPro" id="IPR004245">
    <property type="entry name" value="DUF229"/>
</dbReference>
<evidence type="ECO:0000313" key="1">
    <source>
        <dbReference type="Proteomes" id="UP000038045"/>
    </source>
</evidence>
<dbReference type="Gene3D" id="3.40.720.10">
    <property type="entry name" value="Alkaline Phosphatase, subunit A"/>
    <property type="match status" value="1"/>
</dbReference>